<proteinExistence type="inferred from homology"/>
<dbReference type="InterPro" id="IPR028889">
    <property type="entry name" value="USP"/>
</dbReference>
<dbReference type="PANTHER" id="PTHR43982">
    <property type="entry name" value="UBIQUITIN CARBOXYL-TERMINAL HYDROLASE"/>
    <property type="match status" value="1"/>
</dbReference>
<dbReference type="InterPro" id="IPR001394">
    <property type="entry name" value="Peptidase_C19_UCH"/>
</dbReference>
<evidence type="ECO:0000256" key="3">
    <source>
        <dbReference type="ARBA" id="ARBA00022670"/>
    </source>
</evidence>
<dbReference type="InterPro" id="IPR044635">
    <property type="entry name" value="UBP14-like"/>
</dbReference>
<dbReference type="PROSITE" id="PS00299">
    <property type="entry name" value="UBIQUITIN_1"/>
    <property type="match status" value="1"/>
</dbReference>
<name>A0ABM1BGT0_LIMPO</name>
<dbReference type="CDD" id="cd02657">
    <property type="entry name" value="Peptidase_C19A"/>
    <property type="match status" value="1"/>
</dbReference>
<dbReference type="InterPro" id="IPR038765">
    <property type="entry name" value="Papain-like_cys_pep_sf"/>
</dbReference>
<dbReference type="PROSITE" id="PS50235">
    <property type="entry name" value="USP_3"/>
    <property type="match status" value="1"/>
</dbReference>
<comment type="catalytic activity">
    <reaction evidence="1 7">
        <text>Thiol-dependent hydrolysis of ester, thioester, amide, peptide and isopeptide bonds formed by the C-terminal Gly of ubiquitin (a 76-residue protein attached to proteins as an intracellular targeting signal).</text>
        <dbReference type="EC" id="3.4.19.12"/>
    </reaction>
</comment>
<comment type="similarity">
    <text evidence="2">Belongs to the peptidase C19 family. USP14/UBP6 subfamily.</text>
</comment>
<dbReference type="EC" id="3.4.19.12" evidence="7"/>
<organism evidence="11 12">
    <name type="scientific">Limulus polyphemus</name>
    <name type="common">Atlantic horseshoe crab</name>
    <dbReference type="NCBI Taxonomy" id="6850"/>
    <lineage>
        <taxon>Eukaryota</taxon>
        <taxon>Metazoa</taxon>
        <taxon>Ecdysozoa</taxon>
        <taxon>Arthropoda</taxon>
        <taxon>Chelicerata</taxon>
        <taxon>Merostomata</taxon>
        <taxon>Xiphosura</taxon>
        <taxon>Limulidae</taxon>
        <taxon>Limulus</taxon>
    </lineage>
</organism>
<protein>
    <recommendedName>
        <fullName evidence="7">Ubiquitin carboxyl-terminal hydrolase</fullName>
        <ecNumber evidence="7">3.4.19.12</ecNumber>
    </recommendedName>
</protein>
<evidence type="ECO:0000259" key="10">
    <source>
        <dbReference type="PROSITE" id="PS50235"/>
    </source>
</evidence>
<evidence type="ECO:0000256" key="6">
    <source>
        <dbReference type="ARBA" id="ARBA00022807"/>
    </source>
</evidence>
<dbReference type="PROSITE" id="PS00972">
    <property type="entry name" value="USP_1"/>
    <property type="match status" value="1"/>
</dbReference>
<sequence>MPLYKVKVKWGKEVFPDVEVNTDEVPMVFKAQLFALTGVQPDRQKVMLKGVTLKDESWGNLKLKDGATVLLMGSKEELPGEPTEKPVFMEDMTESELATALDLPAGLTNLGNTCYMNATVQCLRTVPELRDVLRNFQGGITLAGSMVPSQSITAALRDLYESMDKTATIPPIILLQVLHMAFPRFAEKSEHGGFEQQDANECWTEVMRMLQQKLPPVSSLATSDPSTEGAVSSNSCNFIDQYFGGTFDVSLKCVESDDEKEAESKENFLQLSCFISQDVKYLHSGLKSRLQETITKYSPTLNRDAQYQKKSVISRLPAYLTIQFVRFYYKEKGSINAKILKDVKFPLRLDAFDLCSKELQQKLMPMRARFKEQEDKLAEETQKDKCKEESKRKSPKLTREEPFSFPDDPGSNNSGYYDLQAVLTHRGRSSSSGHYVSWIKRKGDEWFKCDDDKVSVVTSEEILKLSGGGDWHCAYVLLYGPRILEVEKEEGTEDIEAS</sequence>
<dbReference type="Gene3D" id="3.90.70.10">
    <property type="entry name" value="Cysteine proteinases"/>
    <property type="match status" value="1"/>
</dbReference>
<feature type="domain" description="Ubiquitin-like" evidence="9">
    <location>
        <begin position="4"/>
        <end position="72"/>
    </location>
</feature>
<evidence type="ECO:0000313" key="11">
    <source>
        <dbReference type="Proteomes" id="UP000694941"/>
    </source>
</evidence>
<keyword evidence="6 7" id="KW-0788">Thiol protease</keyword>
<keyword evidence="11" id="KW-1185">Reference proteome</keyword>
<dbReference type="InterPro" id="IPR018200">
    <property type="entry name" value="USP_CS"/>
</dbReference>
<dbReference type="GeneID" id="106465989"/>
<reference evidence="12" key="1">
    <citation type="submission" date="2025-08" db="UniProtKB">
        <authorList>
            <consortium name="RefSeq"/>
        </authorList>
    </citation>
    <scope>IDENTIFICATION</scope>
    <source>
        <tissue evidence="12">Muscle</tissue>
    </source>
</reference>
<feature type="region of interest" description="Disordered" evidence="8">
    <location>
        <begin position="373"/>
        <end position="412"/>
    </location>
</feature>
<feature type="compositionally biased region" description="Basic and acidic residues" evidence="8">
    <location>
        <begin position="373"/>
        <end position="402"/>
    </location>
</feature>
<evidence type="ECO:0000256" key="5">
    <source>
        <dbReference type="ARBA" id="ARBA00022801"/>
    </source>
</evidence>
<dbReference type="PANTHER" id="PTHR43982:SF1">
    <property type="entry name" value="UBIQUITIN CARBOXYL-TERMINAL HYDROLASE 14"/>
    <property type="match status" value="1"/>
</dbReference>
<evidence type="ECO:0000256" key="2">
    <source>
        <dbReference type="ARBA" id="ARBA00008739"/>
    </source>
</evidence>
<dbReference type="PROSITE" id="PS00973">
    <property type="entry name" value="USP_2"/>
    <property type="match status" value="1"/>
</dbReference>
<dbReference type="SUPFAM" id="SSF54236">
    <property type="entry name" value="Ubiquitin-like"/>
    <property type="match status" value="1"/>
</dbReference>
<dbReference type="Gene3D" id="3.10.20.90">
    <property type="entry name" value="Phosphatidylinositol 3-kinase Catalytic Subunit, Chain A, domain 1"/>
    <property type="match status" value="1"/>
</dbReference>
<dbReference type="SMART" id="SM00213">
    <property type="entry name" value="UBQ"/>
    <property type="match status" value="1"/>
</dbReference>
<feature type="domain" description="USP" evidence="10">
    <location>
        <begin position="105"/>
        <end position="482"/>
    </location>
</feature>
<keyword evidence="3 7" id="KW-0645">Protease</keyword>
<dbReference type="PROSITE" id="PS50053">
    <property type="entry name" value="UBIQUITIN_2"/>
    <property type="match status" value="1"/>
</dbReference>
<dbReference type="InterPro" id="IPR000626">
    <property type="entry name" value="Ubiquitin-like_dom"/>
</dbReference>
<dbReference type="Proteomes" id="UP000694941">
    <property type="component" value="Unplaced"/>
</dbReference>
<dbReference type="InterPro" id="IPR019954">
    <property type="entry name" value="Ubiquitin_CS"/>
</dbReference>
<evidence type="ECO:0000256" key="8">
    <source>
        <dbReference type="SAM" id="MobiDB-lite"/>
    </source>
</evidence>
<evidence type="ECO:0000256" key="7">
    <source>
        <dbReference type="RuleBase" id="RU366025"/>
    </source>
</evidence>
<dbReference type="InterPro" id="IPR029071">
    <property type="entry name" value="Ubiquitin-like_domsf"/>
</dbReference>
<evidence type="ECO:0000256" key="1">
    <source>
        <dbReference type="ARBA" id="ARBA00000707"/>
    </source>
</evidence>
<evidence type="ECO:0000259" key="9">
    <source>
        <dbReference type="PROSITE" id="PS50053"/>
    </source>
</evidence>
<dbReference type="SUPFAM" id="SSF54001">
    <property type="entry name" value="Cysteine proteinases"/>
    <property type="match status" value="1"/>
</dbReference>
<accession>A0ABM1BGT0</accession>
<dbReference type="RefSeq" id="XP_013781694.1">
    <property type="nucleotide sequence ID" value="XM_013926240.2"/>
</dbReference>
<evidence type="ECO:0000256" key="4">
    <source>
        <dbReference type="ARBA" id="ARBA00022786"/>
    </source>
</evidence>
<keyword evidence="4 7" id="KW-0833">Ubl conjugation pathway</keyword>
<keyword evidence="5 7" id="KW-0378">Hydrolase</keyword>
<evidence type="ECO:0000313" key="12">
    <source>
        <dbReference type="RefSeq" id="XP_013781694.1"/>
    </source>
</evidence>
<gene>
    <name evidence="12" type="primary">LOC106465989</name>
</gene>
<dbReference type="Pfam" id="PF00443">
    <property type="entry name" value="UCH"/>
    <property type="match status" value="1"/>
</dbReference>
<dbReference type="CDD" id="cd16104">
    <property type="entry name" value="Ubl_USP14_like"/>
    <property type="match status" value="1"/>
</dbReference>